<evidence type="ECO:0000256" key="3">
    <source>
        <dbReference type="ARBA" id="ARBA00023015"/>
    </source>
</evidence>
<dbReference type="GO" id="GO:0003677">
    <property type="term" value="F:DNA binding"/>
    <property type="evidence" value="ECO:0007669"/>
    <property type="project" value="UniProtKB-KW"/>
</dbReference>
<dbReference type="InterPro" id="IPR051677">
    <property type="entry name" value="AfsR-DnrI-RedD_regulator"/>
</dbReference>
<dbReference type="Gene3D" id="1.10.10.10">
    <property type="entry name" value="Winged helix-like DNA-binding domain superfamily/Winged helix DNA-binding domain"/>
    <property type="match status" value="1"/>
</dbReference>
<dbReference type="Gene3D" id="1.25.40.10">
    <property type="entry name" value="Tetratricopeptide repeat domain"/>
    <property type="match status" value="1"/>
</dbReference>
<dbReference type="GO" id="GO:0000160">
    <property type="term" value="P:phosphorelay signal transduction system"/>
    <property type="evidence" value="ECO:0007669"/>
    <property type="project" value="UniProtKB-KW"/>
</dbReference>
<keyword evidence="2" id="KW-0902">Two-component regulatory system</keyword>
<dbReference type="SUPFAM" id="SSF48452">
    <property type="entry name" value="TPR-like"/>
    <property type="match status" value="1"/>
</dbReference>
<dbReference type="InterPro" id="IPR001789">
    <property type="entry name" value="Sig_transdc_resp-reg_receiver"/>
</dbReference>
<gene>
    <name evidence="8" type="ORF">GJB61_02840</name>
</gene>
<dbReference type="EMBL" id="WJXB01000001">
    <property type="protein sequence ID" value="MRN51936.1"/>
    <property type="molecule type" value="Genomic_DNA"/>
</dbReference>
<protein>
    <submittedName>
        <fullName evidence="8">Response regulator</fullName>
    </submittedName>
</protein>
<feature type="modified residue" description="4-aspartylphosphate" evidence="6">
    <location>
        <position position="54"/>
    </location>
</feature>
<dbReference type="Pfam" id="PF03704">
    <property type="entry name" value="BTAD"/>
    <property type="match status" value="1"/>
</dbReference>
<dbReference type="PROSITE" id="PS50110">
    <property type="entry name" value="RESPONSE_REGULATORY"/>
    <property type="match status" value="1"/>
</dbReference>
<evidence type="ECO:0000256" key="1">
    <source>
        <dbReference type="ARBA" id="ARBA00005820"/>
    </source>
</evidence>
<dbReference type="InterPro" id="IPR036388">
    <property type="entry name" value="WH-like_DNA-bd_sf"/>
</dbReference>
<dbReference type="SMART" id="SM00862">
    <property type="entry name" value="Trans_reg_C"/>
    <property type="match status" value="1"/>
</dbReference>
<sequence>MIQALLVDDERLALMKLKLMLEELTTVHIVAAYTDPSEAVIAAPQIDPDVIFLDIDMPEMNGMQAADIMQELCPRADIVFVTAYNNYATEAFELNALDYILKPVRRDRLLKTVRKLEDSLAMKAQHTKPTDEIMIRCFQTLRFERGELLLPSIRWRTSKAQEMFAYLFHNRNRFVSKDLLFDILWPEFNVKKAATHLYTTIYQVRQCLKQGGIDELQISTVSGGEGYMLVTKKILIDTVEWENGILSLEPIVAGNSTKHQKLFELYTGDYYGDYDYLWAESERQRLRTIWLHHAMRMADFFIGEGRIPEAVTIYQRIVQLQPYFEQGHMGLMRIYDQTGERSAVEEQYRLLSDLLNRELSIELPANIEAWYTQWKLGSLKYL</sequence>
<dbReference type="Proteomes" id="UP000463051">
    <property type="component" value="Unassembled WGS sequence"/>
</dbReference>
<accession>A0A7X2L139</accession>
<dbReference type="InterPro" id="IPR001867">
    <property type="entry name" value="OmpR/PhoB-type_DNA-bd"/>
</dbReference>
<keyword evidence="9" id="KW-1185">Reference proteome</keyword>
<dbReference type="Gene3D" id="3.40.50.2300">
    <property type="match status" value="1"/>
</dbReference>
<keyword evidence="6" id="KW-0597">Phosphoprotein</keyword>
<evidence type="ECO:0000256" key="4">
    <source>
        <dbReference type="ARBA" id="ARBA00023125"/>
    </source>
</evidence>
<proteinExistence type="inferred from homology"/>
<dbReference type="AlphaFoldDB" id="A0A7X2L139"/>
<organism evidence="8 9">
    <name type="scientific">Paenibacillus monticola</name>
    <dbReference type="NCBI Taxonomy" id="2666075"/>
    <lineage>
        <taxon>Bacteria</taxon>
        <taxon>Bacillati</taxon>
        <taxon>Bacillota</taxon>
        <taxon>Bacilli</taxon>
        <taxon>Bacillales</taxon>
        <taxon>Paenibacillaceae</taxon>
        <taxon>Paenibacillus</taxon>
    </lineage>
</organism>
<dbReference type="PANTHER" id="PTHR35807">
    <property type="entry name" value="TRANSCRIPTIONAL REGULATOR REDD-RELATED"/>
    <property type="match status" value="1"/>
</dbReference>
<dbReference type="SMART" id="SM01043">
    <property type="entry name" value="BTAD"/>
    <property type="match status" value="1"/>
</dbReference>
<keyword evidence="3" id="KW-0805">Transcription regulation</keyword>
<dbReference type="SUPFAM" id="SSF52172">
    <property type="entry name" value="CheY-like"/>
    <property type="match status" value="1"/>
</dbReference>
<feature type="domain" description="Response regulatory" evidence="7">
    <location>
        <begin position="3"/>
        <end position="117"/>
    </location>
</feature>
<dbReference type="InterPro" id="IPR016032">
    <property type="entry name" value="Sig_transdc_resp-reg_C-effctor"/>
</dbReference>
<dbReference type="Pfam" id="PF00486">
    <property type="entry name" value="Trans_reg_C"/>
    <property type="match status" value="1"/>
</dbReference>
<dbReference type="SUPFAM" id="SSF46894">
    <property type="entry name" value="C-terminal effector domain of the bipartite response regulators"/>
    <property type="match status" value="1"/>
</dbReference>
<evidence type="ECO:0000313" key="8">
    <source>
        <dbReference type="EMBL" id="MRN51936.1"/>
    </source>
</evidence>
<evidence type="ECO:0000313" key="9">
    <source>
        <dbReference type="Proteomes" id="UP000463051"/>
    </source>
</evidence>
<dbReference type="InterPro" id="IPR011990">
    <property type="entry name" value="TPR-like_helical_dom_sf"/>
</dbReference>
<dbReference type="GO" id="GO:0006355">
    <property type="term" value="P:regulation of DNA-templated transcription"/>
    <property type="evidence" value="ECO:0007669"/>
    <property type="project" value="InterPro"/>
</dbReference>
<keyword evidence="4" id="KW-0238">DNA-binding</keyword>
<dbReference type="InterPro" id="IPR011006">
    <property type="entry name" value="CheY-like_superfamily"/>
</dbReference>
<dbReference type="RefSeq" id="WP_154116894.1">
    <property type="nucleotide sequence ID" value="NZ_WJXB01000001.1"/>
</dbReference>
<dbReference type="Pfam" id="PF00072">
    <property type="entry name" value="Response_reg"/>
    <property type="match status" value="1"/>
</dbReference>
<dbReference type="SMART" id="SM00448">
    <property type="entry name" value="REC"/>
    <property type="match status" value="1"/>
</dbReference>
<evidence type="ECO:0000256" key="6">
    <source>
        <dbReference type="PROSITE-ProRule" id="PRU00169"/>
    </source>
</evidence>
<evidence type="ECO:0000256" key="2">
    <source>
        <dbReference type="ARBA" id="ARBA00023012"/>
    </source>
</evidence>
<name>A0A7X2L139_9BACL</name>
<evidence type="ECO:0000259" key="7">
    <source>
        <dbReference type="PROSITE" id="PS50110"/>
    </source>
</evidence>
<comment type="similarity">
    <text evidence="1">Belongs to the AfsR/DnrI/RedD regulatory family.</text>
</comment>
<evidence type="ECO:0000256" key="5">
    <source>
        <dbReference type="ARBA" id="ARBA00023163"/>
    </source>
</evidence>
<comment type="caution">
    <text evidence="8">The sequence shown here is derived from an EMBL/GenBank/DDBJ whole genome shotgun (WGS) entry which is preliminary data.</text>
</comment>
<dbReference type="PANTHER" id="PTHR35807:SF2">
    <property type="entry name" value="TRANSCRIPTIONAL ACTIVATOR DOMAIN"/>
    <property type="match status" value="1"/>
</dbReference>
<dbReference type="InterPro" id="IPR005158">
    <property type="entry name" value="BTAD"/>
</dbReference>
<keyword evidence="5" id="KW-0804">Transcription</keyword>
<reference evidence="8 9" key="1">
    <citation type="submission" date="2019-11" db="EMBL/GenBank/DDBJ databases">
        <title>Paenibacillus monticola sp. nov., a novel PGPR strain isolated from mountain sample in China.</title>
        <authorList>
            <person name="Zhao Q."/>
            <person name="Li H.-P."/>
            <person name="Zhang J.-L."/>
        </authorList>
    </citation>
    <scope>NUCLEOTIDE SEQUENCE [LARGE SCALE GENOMIC DNA]</scope>
    <source>
        <strain evidence="8 9">LC-T2</strain>
    </source>
</reference>